<protein>
    <submittedName>
        <fullName evidence="1">Uncharacterized protein</fullName>
    </submittedName>
</protein>
<organism evidence="1 2">
    <name type="scientific">Trichogramma kaykai</name>
    <dbReference type="NCBI Taxonomy" id="54128"/>
    <lineage>
        <taxon>Eukaryota</taxon>
        <taxon>Metazoa</taxon>
        <taxon>Ecdysozoa</taxon>
        <taxon>Arthropoda</taxon>
        <taxon>Hexapoda</taxon>
        <taxon>Insecta</taxon>
        <taxon>Pterygota</taxon>
        <taxon>Neoptera</taxon>
        <taxon>Endopterygota</taxon>
        <taxon>Hymenoptera</taxon>
        <taxon>Apocrita</taxon>
        <taxon>Proctotrupomorpha</taxon>
        <taxon>Chalcidoidea</taxon>
        <taxon>Trichogrammatidae</taxon>
        <taxon>Trichogramma</taxon>
    </lineage>
</organism>
<dbReference type="AlphaFoldDB" id="A0ABD2WFG9"/>
<sequence>MLFVEELKKLHDNQTEDESASRYVEEKLLNIFKKQLSVRFVKNTKVVVPYGYTILENDLPNLSTDNNIRTAALRLREEILNMPVNKLENYAVDNLIKGECDIPSSLNTFLSTLLRGTTTRRNNSDNAKRSISSIAQDIVFSIHQGRVKTSKHITLGLALKTPERIITPYSEKSISDILFSWMLAHYLQLPDTPMWVGFNSKIFDDPNYARYTVKYFDNLIKIDDTHPGLREDLENGSFGIRRTNKPFSRQPIDLTLEQTINADAASKLTGIVNSSNSIASRQRWARNHSLRTKIITFIMNESGLLKKQDITNDLKNHKIAISKAHVEKLLSTIKTTINPFSHELDKNELFHISTGQSASEEISESLLNMPEKGEHLQLKFIKECTNDDKRFELSIPRNTYLNFANLQKIKKQNPKEKELQLQRDLFGQLLRISLEKTLDIDKVLSYPLTPVPLASCHLDGSICKTESDTLMRTFEQAASCATLETVDTIVYDGFFMLHRMKDVPVNFGNKAHNNEDINIKPEQFGWTIDDEMCSFQWFEGDQLPVSIEDITITENEDQIGDTNDEYCIVHLNDDFDEDSNFTLDDMQDDGNFNYV</sequence>
<name>A0ABD2WFG9_9HYME</name>
<dbReference type="Proteomes" id="UP001627154">
    <property type="component" value="Unassembled WGS sequence"/>
</dbReference>
<evidence type="ECO:0000313" key="2">
    <source>
        <dbReference type="Proteomes" id="UP001627154"/>
    </source>
</evidence>
<keyword evidence="2" id="KW-1185">Reference proteome</keyword>
<dbReference type="EMBL" id="JBJJXI010000108">
    <property type="protein sequence ID" value="KAL3391623.1"/>
    <property type="molecule type" value="Genomic_DNA"/>
</dbReference>
<dbReference type="PANTHER" id="PTHR46704">
    <property type="entry name" value="CXC DOMAIN-CONTAINING PROTEIN-RELATED"/>
    <property type="match status" value="1"/>
</dbReference>
<proteinExistence type="predicted"/>
<gene>
    <name evidence="1" type="ORF">TKK_013557</name>
</gene>
<dbReference type="PANTHER" id="PTHR46704:SF9">
    <property type="entry name" value="BHLH DOMAIN-CONTAINING PROTEIN"/>
    <property type="match status" value="1"/>
</dbReference>
<comment type="caution">
    <text evidence="1">The sequence shown here is derived from an EMBL/GenBank/DDBJ whole genome shotgun (WGS) entry which is preliminary data.</text>
</comment>
<evidence type="ECO:0000313" key="1">
    <source>
        <dbReference type="EMBL" id="KAL3391623.1"/>
    </source>
</evidence>
<reference evidence="1 2" key="1">
    <citation type="journal article" date="2024" name="bioRxiv">
        <title>A reference genome for Trichogramma kaykai: A tiny desert-dwelling parasitoid wasp with competing sex-ratio distorters.</title>
        <authorList>
            <person name="Culotta J."/>
            <person name="Lindsey A.R."/>
        </authorList>
    </citation>
    <scope>NUCLEOTIDE SEQUENCE [LARGE SCALE GENOMIC DNA]</scope>
    <source>
        <strain evidence="1 2">KSX58</strain>
    </source>
</reference>
<accession>A0ABD2WFG9</accession>